<dbReference type="Pfam" id="PF14322">
    <property type="entry name" value="SusD-like_3"/>
    <property type="match status" value="1"/>
</dbReference>
<keyword evidence="2" id="KW-0732">Signal</keyword>
<evidence type="ECO:0000313" key="8">
    <source>
        <dbReference type="Proteomes" id="UP000812270"/>
    </source>
</evidence>
<reference evidence="7" key="1">
    <citation type="submission" date="2021-06" db="EMBL/GenBank/DDBJ databases">
        <authorList>
            <person name="Huq M.A."/>
        </authorList>
    </citation>
    <scope>NUCLEOTIDE SEQUENCE</scope>
    <source>
        <strain evidence="7">MAH-26</strain>
    </source>
</reference>
<dbReference type="AlphaFoldDB" id="A0A9E2W929"/>
<feature type="domain" description="RagB/SusD" evidence="5">
    <location>
        <begin position="322"/>
        <end position="454"/>
    </location>
</feature>
<dbReference type="InterPro" id="IPR012944">
    <property type="entry name" value="SusD_RagB_dom"/>
</dbReference>
<dbReference type="InterPro" id="IPR033985">
    <property type="entry name" value="SusD-like_N"/>
</dbReference>
<keyword evidence="3" id="KW-0472">Membrane</keyword>
<keyword evidence="8" id="KW-1185">Reference proteome</keyword>
<evidence type="ECO:0000313" key="7">
    <source>
        <dbReference type="EMBL" id="MBV4359087.1"/>
    </source>
</evidence>
<dbReference type="Proteomes" id="UP000812270">
    <property type="component" value="Unassembled WGS sequence"/>
</dbReference>
<dbReference type="EMBL" id="JAHSPG010000014">
    <property type="protein sequence ID" value="MBV4359087.1"/>
    <property type="molecule type" value="Genomic_DNA"/>
</dbReference>
<dbReference type="PROSITE" id="PS51257">
    <property type="entry name" value="PROKAR_LIPOPROTEIN"/>
    <property type="match status" value="1"/>
</dbReference>
<evidence type="ECO:0000256" key="3">
    <source>
        <dbReference type="ARBA" id="ARBA00023136"/>
    </source>
</evidence>
<proteinExistence type="predicted"/>
<dbReference type="CDD" id="cd08977">
    <property type="entry name" value="SusD"/>
    <property type="match status" value="1"/>
</dbReference>
<organism evidence="7 8">
    <name type="scientific">Pinibacter aurantiacus</name>
    <dbReference type="NCBI Taxonomy" id="2851599"/>
    <lineage>
        <taxon>Bacteria</taxon>
        <taxon>Pseudomonadati</taxon>
        <taxon>Bacteroidota</taxon>
        <taxon>Chitinophagia</taxon>
        <taxon>Chitinophagales</taxon>
        <taxon>Chitinophagaceae</taxon>
        <taxon>Pinibacter</taxon>
    </lineage>
</organism>
<evidence type="ECO:0000259" key="5">
    <source>
        <dbReference type="Pfam" id="PF07980"/>
    </source>
</evidence>
<dbReference type="RefSeq" id="WP_217792943.1">
    <property type="nucleotide sequence ID" value="NZ_JAHSPG010000014.1"/>
</dbReference>
<accession>A0A9E2W929</accession>
<keyword evidence="4" id="KW-0998">Cell outer membrane</keyword>
<feature type="domain" description="SusD-like N-terminal" evidence="6">
    <location>
        <begin position="101"/>
        <end position="222"/>
    </location>
</feature>
<evidence type="ECO:0000259" key="6">
    <source>
        <dbReference type="Pfam" id="PF14322"/>
    </source>
</evidence>
<dbReference type="GO" id="GO:0009279">
    <property type="term" value="C:cell outer membrane"/>
    <property type="evidence" value="ECO:0007669"/>
    <property type="project" value="UniProtKB-SubCell"/>
</dbReference>
<evidence type="ECO:0000256" key="4">
    <source>
        <dbReference type="ARBA" id="ARBA00023237"/>
    </source>
</evidence>
<protein>
    <submittedName>
        <fullName evidence="7">RagB/SusD family nutrient uptake outer membrane protein</fullName>
    </submittedName>
</protein>
<evidence type="ECO:0000256" key="1">
    <source>
        <dbReference type="ARBA" id="ARBA00004442"/>
    </source>
</evidence>
<sequence>MKPIIIFILVFVCSIGGCKKFVTIDPPDNQIVNPAPFTSDATATSTITGIYSEMMNGQSQFSSAFTTLYPGMYADELYYYTPGPRDEFVASSLTASSHGLINSAFWSPMYKYIYAANLTLEQLRLSTLLSADVKLQLTGEALFIRAFCYSYLVDLFGDVPLVLSSAYTSNMSLPRKDKAAVYEQINSDLMDAAGLLTDNYPTAGRVRPNKFTAKALLARMYLYEKNYNKAKQTADEMIASNLYHLETDPSSVFLKDSKEAIWQLQPVKPNLNTTEANLIIPASSSSQPTYLVTSYLLNAFEIGDKRKVAWINSRTYSGKQLYYPYKYKVRSSATLSEYYNVFRLAEQYLIRAEASAHLNNLDAAKEDINIIRSRAGLSPVTATDQPSIVAAIAQERRIELCFEWGHRWFDLQRTGRATAVLEGIKPGWKETDTLWPVPINQINLNPALVQNLGY</sequence>
<evidence type="ECO:0000256" key="2">
    <source>
        <dbReference type="ARBA" id="ARBA00022729"/>
    </source>
</evidence>
<comment type="caution">
    <text evidence="7">The sequence shown here is derived from an EMBL/GenBank/DDBJ whole genome shotgun (WGS) entry which is preliminary data.</text>
</comment>
<dbReference type="Pfam" id="PF07980">
    <property type="entry name" value="SusD_RagB"/>
    <property type="match status" value="1"/>
</dbReference>
<comment type="subcellular location">
    <subcellularLocation>
        <location evidence="1">Cell outer membrane</location>
    </subcellularLocation>
</comment>
<name>A0A9E2W929_9BACT</name>
<gene>
    <name evidence="7" type="ORF">KTO63_18105</name>
</gene>